<evidence type="ECO:0000256" key="8">
    <source>
        <dbReference type="HAMAP-Rule" id="MF_01521"/>
    </source>
</evidence>
<reference evidence="9" key="1">
    <citation type="journal article" date="2020" name="mSystems">
        <title>Genome- and Community-Level Interaction Insights into Carbon Utilization and Element Cycling Functions of Hydrothermarchaeota in Hydrothermal Sediment.</title>
        <authorList>
            <person name="Zhou Z."/>
            <person name="Liu Y."/>
            <person name="Xu W."/>
            <person name="Pan J."/>
            <person name="Luo Z.H."/>
            <person name="Li M."/>
        </authorList>
    </citation>
    <scope>NUCLEOTIDE SEQUENCE [LARGE SCALE GENOMIC DNA]</scope>
    <source>
        <strain evidence="9">SpSt-780</strain>
    </source>
</reference>
<evidence type="ECO:0000256" key="7">
    <source>
        <dbReference type="ARBA" id="ARBA00023211"/>
    </source>
</evidence>
<sequence>MDCFAVAVCEGLTLKEEKYKLSWIVSFSFGFFQGLMFITGYFLGFSIIRFLDDFSRIIAFFVLLIVGVKMIIDSRKEEKVCITKNLRLLLLLSVVTSFDALGVGFGISLLKTNIFINGIIIFLTTFLISFLGVIIGEKAKIFSKNAEIIGGIILILIGIKILLFQ</sequence>
<evidence type="ECO:0000256" key="1">
    <source>
        <dbReference type="ARBA" id="ARBA00022448"/>
    </source>
</evidence>
<keyword evidence="7 8" id="KW-0464">Manganese</keyword>
<dbReference type="EMBL" id="DTHG01000013">
    <property type="protein sequence ID" value="HGW91114.1"/>
    <property type="molecule type" value="Genomic_DNA"/>
</dbReference>
<dbReference type="PANTHER" id="PTHR35529:SF1">
    <property type="entry name" value="MANGANESE EFFLUX PUMP MNTP-RELATED"/>
    <property type="match status" value="1"/>
</dbReference>
<feature type="transmembrane region" description="Helical" evidence="8">
    <location>
        <begin position="114"/>
        <end position="136"/>
    </location>
</feature>
<evidence type="ECO:0000256" key="5">
    <source>
        <dbReference type="ARBA" id="ARBA00023065"/>
    </source>
</evidence>
<comment type="caution">
    <text evidence="9">The sequence shown here is derived from an EMBL/GenBank/DDBJ whole genome shotgun (WGS) entry which is preliminary data.</text>
</comment>
<name>A0A7C4UBH7_UNCW3</name>
<dbReference type="AlphaFoldDB" id="A0A7C4UBH7"/>
<dbReference type="InterPro" id="IPR022929">
    <property type="entry name" value="Put_MntP"/>
</dbReference>
<dbReference type="GO" id="GO:0005384">
    <property type="term" value="F:manganese ion transmembrane transporter activity"/>
    <property type="evidence" value="ECO:0007669"/>
    <property type="project" value="UniProtKB-UniRule"/>
</dbReference>
<feature type="transmembrane region" description="Helical" evidence="8">
    <location>
        <begin position="88"/>
        <end position="108"/>
    </location>
</feature>
<accession>A0A7C4UBH7</accession>
<dbReference type="PANTHER" id="PTHR35529">
    <property type="entry name" value="MANGANESE EFFLUX PUMP MNTP-RELATED"/>
    <property type="match status" value="1"/>
</dbReference>
<dbReference type="GO" id="GO:0005886">
    <property type="term" value="C:plasma membrane"/>
    <property type="evidence" value="ECO:0007669"/>
    <property type="project" value="UniProtKB-SubCell"/>
</dbReference>
<evidence type="ECO:0000256" key="4">
    <source>
        <dbReference type="ARBA" id="ARBA00022989"/>
    </source>
</evidence>
<gene>
    <name evidence="8" type="primary">mntP</name>
    <name evidence="9" type="ORF">ENV67_01050</name>
</gene>
<keyword evidence="3 8" id="KW-0812">Transmembrane</keyword>
<feature type="transmembrane region" description="Helical" evidence="8">
    <location>
        <begin position="54"/>
        <end position="72"/>
    </location>
</feature>
<evidence type="ECO:0000256" key="6">
    <source>
        <dbReference type="ARBA" id="ARBA00023136"/>
    </source>
</evidence>
<evidence type="ECO:0000256" key="3">
    <source>
        <dbReference type="ARBA" id="ARBA00022692"/>
    </source>
</evidence>
<feature type="transmembrane region" description="Helical" evidence="8">
    <location>
        <begin position="21"/>
        <end position="48"/>
    </location>
</feature>
<dbReference type="Pfam" id="PF02659">
    <property type="entry name" value="Mntp"/>
    <property type="match status" value="1"/>
</dbReference>
<evidence type="ECO:0000256" key="2">
    <source>
        <dbReference type="ARBA" id="ARBA00022475"/>
    </source>
</evidence>
<dbReference type="InterPro" id="IPR003810">
    <property type="entry name" value="Mntp/YtaF"/>
</dbReference>
<organism evidence="9">
    <name type="scientific">candidate division WOR-3 bacterium</name>
    <dbReference type="NCBI Taxonomy" id="2052148"/>
    <lineage>
        <taxon>Bacteria</taxon>
        <taxon>Bacteria division WOR-3</taxon>
    </lineage>
</organism>
<keyword evidence="6 8" id="KW-0472">Membrane</keyword>
<feature type="transmembrane region" description="Helical" evidence="8">
    <location>
        <begin position="148"/>
        <end position="164"/>
    </location>
</feature>
<proteinExistence type="inferred from homology"/>
<comment type="subcellular location">
    <subcellularLocation>
        <location evidence="8">Cell membrane</location>
        <topology evidence="8">Multi-pass membrane protein</topology>
    </subcellularLocation>
</comment>
<keyword evidence="4 8" id="KW-1133">Transmembrane helix</keyword>
<keyword evidence="1 8" id="KW-0813">Transport</keyword>
<protein>
    <recommendedName>
        <fullName evidence="8">Putative manganese efflux pump MntP</fullName>
    </recommendedName>
</protein>
<evidence type="ECO:0000313" key="9">
    <source>
        <dbReference type="EMBL" id="HGW91114.1"/>
    </source>
</evidence>
<comment type="similarity">
    <text evidence="8">Belongs to the MntP (TC 9.B.29) family.</text>
</comment>
<comment type="function">
    <text evidence="8">Probably functions as a manganese efflux pump.</text>
</comment>
<keyword evidence="5 8" id="KW-0406">Ion transport</keyword>
<keyword evidence="2 8" id="KW-1003">Cell membrane</keyword>
<dbReference type="HAMAP" id="MF_01521">
    <property type="entry name" value="MntP_pump"/>
    <property type="match status" value="1"/>
</dbReference>